<dbReference type="InterPro" id="IPR058627">
    <property type="entry name" value="MdtA-like_C"/>
</dbReference>
<evidence type="ECO:0000259" key="11">
    <source>
        <dbReference type="Pfam" id="PF25917"/>
    </source>
</evidence>
<keyword evidence="9" id="KW-0812">Transmembrane</keyword>
<dbReference type="RefSeq" id="WP_422919783.1">
    <property type="nucleotide sequence ID" value="NZ_JAMZEJ010000005.1"/>
</dbReference>
<dbReference type="Pfam" id="PF25944">
    <property type="entry name" value="Beta-barrel_RND"/>
    <property type="match status" value="1"/>
</dbReference>
<dbReference type="Gene3D" id="2.40.50.100">
    <property type="match status" value="1"/>
</dbReference>
<keyword evidence="15" id="KW-1185">Reference proteome</keyword>
<protein>
    <submittedName>
        <fullName evidence="14">MdtA/MuxA family multidrug efflux RND transporter periplasmic adaptor subunit</fullName>
    </submittedName>
</protein>
<comment type="similarity">
    <text evidence="2">Belongs to the membrane fusion protein (MFP) (TC 8.A.1) family.</text>
</comment>
<dbReference type="InterPro" id="IPR058626">
    <property type="entry name" value="MdtA-like_b-barrel"/>
</dbReference>
<evidence type="ECO:0000259" key="13">
    <source>
        <dbReference type="Pfam" id="PF25967"/>
    </source>
</evidence>
<evidence type="ECO:0000256" key="4">
    <source>
        <dbReference type="ARBA" id="ARBA00022475"/>
    </source>
</evidence>
<dbReference type="Gene3D" id="2.40.30.170">
    <property type="match status" value="1"/>
</dbReference>
<keyword evidence="7" id="KW-0175">Coiled coil</keyword>
<dbReference type="EMBL" id="JAMZEJ010000005">
    <property type="protein sequence ID" value="MCQ8241037.1"/>
    <property type="molecule type" value="Genomic_DNA"/>
</dbReference>
<dbReference type="Gene3D" id="1.10.287.470">
    <property type="entry name" value="Helix hairpin bin"/>
    <property type="match status" value="1"/>
</dbReference>
<keyword evidence="4" id="KW-1003">Cell membrane</keyword>
<feature type="region of interest" description="Disordered" evidence="8">
    <location>
        <begin position="404"/>
        <end position="437"/>
    </location>
</feature>
<evidence type="ECO:0000313" key="15">
    <source>
        <dbReference type="Proteomes" id="UP001524547"/>
    </source>
</evidence>
<feature type="coiled-coil region" evidence="7">
    <location>
        <begin position="148"/>
        <end position="175"/>
    </location>
</feature>
<dbReference type="PANTHER" id="PTHR30469:SF12">
    <property type="entry name" value="MULTIDRUG RESISTANCE PROTEIN MDTA"/>
    <property type="match status" value="1"/>
</dbReference>
<feature type="compositionally biased region" description="Low complexity" evidence="8">
    <location>
        <begin position="415"/>
        <end position="428"/>
    </location>
</feature>
<evidence type="ECO:0000256" key="2">
    <source>
        <dbReference type="ARBA" id="ARBA00009477"/>
    </source>
</evidence>
<dbReference type="Pfam" id="PF25967">
    <property type="entry name" value="RND-MFP_C"/>
    <property type="match status" value="1"/>
</dbReference>
<feature type="domain" description="Multidrug resistance protein MdtA-like alpha-helical hairpin" evidence="10">
    <location>
        <begin position="148"/>
        <end position="216"/>
    </location>
</feature>
<dbReference type="InterPro" id="IPR006143">
    <property type="entry name" value="RND_pump_MFP"/>
</dbReference>
<evidence type="ECO:0000313" key="14">
    <source>
        <dbReference type="EMBL" id="MCQ8241037.1"/>
    </source>
</evidence>
<feature type="region of interest" description="Disordered" evidence="8">
    <location>
        <begin position="59"/>
        <end position="80"/>
    </location>
</feature>
<feature type="domain" description="Multidrug resistance protein MdtA-like barrel-sandwich hybrid" evidence="11">
    <location>
        <begin position="108"/>
        <end position="250"/>
    </location>
</feature>
<evidence type="ECO:0000256" key="7">
    <source>
        <dbReference type="SAM" id="Coils"/>
    </source>
</evidence>
<organism evidence="14 15">
    <name type="scientific">Rhizosaccharibacter radicis</name>
    <dbReference type="NCBI Taxonomy" id="2782605"/>
    <lineage>
        <taxon>Bacteria</taxon>
        <taxon>Pseudomonadati</taxon>
        <taxon>Pseudomonadota</taxon>
        <taxon>Alphaproteobacteria</taxon>
        <taxon>Acetobacterales</taxon>
        <taxon>Acetobacteraceae</taxon>
        <taxon>Rhizosaccharibacter</taxon>
    </lineage>
</organism>
<name>A0ABT1VXG3_9PROT</name>
<feature type="domain" description="Multidrug resistance protein MdtA-like C-terminal permuted SH3" evidence="13">
    <location>
        <begin position="341"/>
        <end position="402"/>
    </location>
</feature>
<evidence type="ECO:0000259" key="10">
    <source>
        <dbReference type="Pfam" id="PF25876"/>
    </source>
</evidence>
<dbReference type="Pfam" id="PF25917">
    <property type="entry name" value="BSH_RND"/>
    <property type="match status" value="1"/>
</dbReference>
<comment type="subcellular location">
    <subcellularLocation>
        <location evidence="1">Cell membrane</location>
    </subcellularLocation>
</comment>
<evidence type="ECO:0000256" key="1">
    <source>
        <dbReference type="ARBA" id="ARBA00004236"/>
    </source>
</evidence>
<evidence type="ECO:0000256" key="8">
    <source>
        <dbReference type="SAM" id="MobiDB-lite"/>
    </source>
</evidence>
<evidence type="ECO:0000256" key="3">
    <source>
        <dbReference type="ARBA" id="ARBA00022448"/>
    </source>
</evidence>
<dbReference type="SUPFAM" id="SSF111369">
    <property type="entry name" value="HlyD-like secretion proteins"/>
    <property type="match status" value="1"/>
</dbReference>
<gene>
    <name evidence="14" type="ORF">NFI88_09325</name>
</gene>
<sequence>MEEPTEREPRAPEHVRVDSQTPPSSAATPRRRRRWLPWLILLIAISAVAFALLRPRSQTGNPGGGHRHGGGSAGQEAAGPQPVTVAKAHLGDMPVVLTQLGTVTPLATITVQSQLSGYLLEVNFTEGQTVHKGDQLALVDPRLYQAQLVQYEGALVRDQAQLREAKADLARYQLLLSQKSIASQTAQNQIFVVGQYEGAVKADQGQIDYAKQQIDYCHIRSPVDGRVGLRQVDAGNYITSSATNGLVVVTQLHPISVIFTIPQDQIPAVQDQLRAGATLQVEAYDRTNTVKLATGKVFTLDNTIDTATGTVRIRSMFPNEDDRLFPNQFVNARLLLRTVHDAVLVPTGAIQAGSQGNFVYVVKPDDTVDVRDVTTGVSADGQVLVSKGLAAGETVVTDGTDRLHAGSKVRVPATSPSAPAANDDQAAGAHRRHRRSQ</sequence>
<feature type="region of interest" description="Disordered" evidence="8">
    <location>
        <begin position="1"/>
        <end position="29"/>
    </location>
</feature>
<dbReference type="Proteomes" id="UP001524547">
    <property type="component" value="Unassembled WGS sequence"/>
</dbReference>
<feature type="compositionally biased region" description="Basic and acidic residues" evidence="8">
    <location>
        <begin position="1"/>
        <end position="17"/>
    </location>
</feature>
<dbReference type="PANTHER" id="PTHR30469">
    <property type="entry name" value="MULTIDRUG RESISTANCE PROTEIN MDTA"/>
    <property type="match status" value="1"/>
</dbReference>
<evidence type="ECO:0000256" key="6">
    <source>
        <dbReference type="ARBA" id="ARBA00023136"/>
    </source>
</evidence>
<evidence type="ECO:0000256" key="5">
    <source>
        <dbReference type="ARBA" id="ARBA00022519"/>
    </source>
</evidence>
<keyword evidence="9" id="KW-1133">Transmembrane helix</keyword>
<evidence type="ECO:0000256" key="9">
    <source>
        <dbReference type="SAM" id="Phobius"/>
    </source>
</evidence>
<reference evidence="14 15" key="1">
    <citation type="submission" date="2022-06" db="EMBL/GenBank/DDBJ databases">
        <title>Rhizosaccharibacter gen. nov. sp. nov. KSS12, endophytic bacteria isolated from sugarcane.</title>
        <authorList>
            <person name="Pitiwittayakul N."/>
        </authorList>
    </citation>
    <scope>NUCLEOTIDE SEQUENCE [LARGE SCALE GENOMIC DNA]</scope>
    <source>
        <strain evidence="14 15">KSS12</strain>
    </source>
</reference>
<keyword evidence="5" id="KW-0997">Cell inner membrane</keyword>
<dbReference type="InterPro" id="IPR058625">
    <property type="entry name" value="MdtA-like_BSH"/>
</dbReference>
<comment type="caution">
    <text evidence="14">The sequence shown here is derived from an EMBL/GenBank/DDBJ whole genome shotgun (WGS) entry which is preliminary data.</text>
</comment>
<keyword evidence="6 9" id="KW-0472">Membrane</keyword>
<dbReference type="NCBIfam" id="TIGR01730">
    <property type="entry name" value="RND_mfp"/>
    <property type="match status" value="1"/>
</dbReference>
<dbReference type="Gene3D" id="2.40.420.20">
    <property type="match status" value="1"/>
</dbReference>
<keyword evidence="3" id="KW-0813">Transport</keyword>
<proteinExistence type="inferred from homology"/>
<dbReference type="InterPro" id="IPR058624">
    <property type="entry name" value="MdtA-like_HH"/>
</dbReference>
<evidence type="ECO:0000259" key="12">
    <source>
        <dbReference type="Pfam" id="PF25944"/>
    </source>
</evidence>
<dbReference type="Pfam" id="PF25876">
    <property type="entry name" value="HH_MFP_RND"/>
    <property type="match status" value="1"/>
</dbReference>
<dbReference type="NCBIfam" id="NF008589">
    <property type="entry name" value="PRK11556.1"/>
    <property type="match status" value="1"/>
</dbReference>
<accession>A0ABT1VXG3</accession>
<feature type="transmembrane region" description="Helical" evidence="9">
    <location>
        <begin position="35"/>
        <end position="53"/>
    </location>
</feature>
<feature type="domain" description="Multidrug resistance protein MdtA-like beta-barrel" evidence="12">
    <location>
        <begin position="254"/>
        <end position="336"/>
    </location>
</feature>